<reference evidence="3 4" key="1">
    <citation type="submission" date="2020-08" db="EMBL/GenBank/DDBJ databases">
        <title>A Genomic Blueprint of the Chicken Gut Microbiome.</title>
        <authorList>
            <person name="Gilroy R."/>
            <person name="Ravi A."/>
            <person name="Getino M."/>
            <person name="Pursley I."/>
            <person name="Horton D.L."/>
            <person name="Alikhan N.-F."/>
            <person name="Baker D."/>
            <person name="Gharbi K."/>
            <person name="Hall N."/>
            <person name="Watson M."/>
            <person name="Adriaenssens E.M."/>
            <person name="Foster-Nyarko E."/>
            <person name="Jarju S."/>
            <person name="Secka A."/>
            <person name="Antonio M."/>
            <person name="Oren A."/>
            <person name="Chaudhuri R."/>
            <person name="La Ragione R.M."/>
            <person name="Hildebrand F."/>
            <person name="Pallen M.J."/>
        </authorList>
    </citation>
    <scope>NUCLEOTIDE SEQUENCE [LARGE SCALE GENOMIC DNA]</scope>
    <source>
        <strain evidence="3 4">Sa2CUA9</strain>
    </source>
</reference>
<proteinExistence type="predicted"/>
<feature type="transmembrane region" description="Helical" evidence="1">
    <location>
        <begin position="364"/>
        <end position="380"/>
    </location>
</feature>
<keyword evidence="1" id="KW-1133">Transmembrane helix</keyword>
<keyword evidence="1" id="KW-0812">Transmembrane</keyword>
<protein>
    <submittedName>
        <fullName evidence="3">EsaB/YukD family protein</fullName>
    </submittedName>
</protein>
<evidence type="ECO:0000313" key="4">
    <source>
        <dbReference type="Proteomes" id="UP000655570"/>
    </source>
</evidence>
<evidence type="ECO:0000313" key="3">
    <source>
        <dbReference type="EMBL" id="MBD7982900.1"/>
    </source>
</evidence>
<feature type="domain" description="EccD-like transmembrane" evidence="2">
    <location>
        <begin position="110"/>
        <end position="420"/>
    </location>
</feature>
<dbReference type="RefSeq" id="WP_191806081.1">
    <property type="nucleotide sequence ID" value="NZ_JACSQF010000033.1"/>
</dbReference>
<gene>
    <name evidence="3" type="ORF">H9641_19575</name>
</gene>
<feature type="transmembrane region" description="Helical" evidence="1">
    <location>
        <begin position="134"/>
        <end position="151"/>
    </location>
</feature>
<keyword evidence="4" id="KW-1185">Reference proteome</keyword>
<dbReference type="InterPro" id="IPR024962">
    <property type="entry name" value="YukD-like"/>
</dbReference>
<feature type="transmembrane region" description="Helical" evidence="1">
    <location>
        <begin position="184"/>
        <end position="206"/>
    </location>
</feature>
<dbReference type="InterPro" id="IPR044049">
    <property type="entry name" value="EccD_transm"/>
</dbReference>
<dbReference type="Pfam" id="PF19053">
    <property type="entry name" value="EccD"/>
    <property type="match status" value="1"/>
</dbReference>
<evidence type="ECO:0000256" key="1">
    <source>
        <dbReference type="SAM" id="Phobius"/>
    </source>
</evidence>
<evidence type="ECO:0000259" key="2">
    <source>
        <dbReference type="Pfam" id="PF19053"/>
    </source>
</evidence>
<dbReference type="Proteomes" id="UP000655570">
    <property type="component" value="Unassembled WGS sequence"/>
</dbReference>
<feature type="transmembrane region" description="Helical" evidence="1">
    <location>
        <begin position="239"/>
        <end position="266"/>
    </location>
</feature>
<feature type="transmembrane region" description="Helical" evidence="1">
    <location>
        <begin position="107"/>
        <end position="128"/>
    </location>
</feature>
<feature type="transmembrane region" description="Helical" evidence="1">
    <location>
        <begin position="342"/>
        <end position="358"/>
    </location>
</feature>
<feature type="transmembrane region" description="Helical" evidence="1">
    <location>
        <begin position="158"/>
        <end position="178"/>
    </location>
</feature>
<keyword evidence="1" id="KW-0472">Membrane</keyword>
<organism evidence="3 4">
    <name type="scientific">Oerskovia merdavium</name>
    <dbReference type="NCBI Taxonomy" id="2762227"/>
    <lineage>
        <taxon>Bacteria</taxon>
        <taxon>Bacillati</taxon>
        <taxon>Actinomycetota</taxon>
        <taxon>Actinomycetes</taxon>
        <taxon>Micrococcales</taxon>
        <taxon>Cellulomonadaceae</taxon>
        <taxon>Oerskovia</taxon>
    </lineage>
</organism>
<dbReference type="Pfam" id="PF08817">
    <property type="entry name" value="YukD"/>
    <property type="match status" value="1"/>
</dbReference>
<dbReference type="EMBL" id="JACSQF010000033">
    <property type="protein sequence ID" value="MBD7982900.1"/>
    <property type="molecule type" value="Genomic_DNA"/>
</dbReference>
<dbReference type="Gene3D" id="3.10.20.90">
    <property type="entry name" value="Phosphatidylinositol 3-kinase Catalytic Subunit, Chain A, domain 1"/>
    <property type="match status" value="1"/>
</dbReference>
<name>A0ABR8U4D1_9CELL</name>
<accession>A0ABR8U4D1</accession>
<comment type="caution">
    <text evidence="3">The sequence shown here is derived from an EMBL/GenBank/DDBJ whole genome shotgun (WGS) entry which is preliminary data.</text>
</comment>
<feature type="transmembrane region" description="Helical" evidence="1">
    <location>
        <begin position="213"/>
        <end position="233"/>
    </location>
</feature>
<feature type="transmembrane region" description="Helical" evidence="1">
    <location>
        <begin position="287"/>
        <end position="310"/>
    </location>
</feature>
<feature type="transmembrane region" description="Helical" evidence="1">
    <location>
        <begin position="401"/>
        <end position="424"/>
    </location>
</feature>
<feature type="transmembrane region" description="Helical" evidence="1">
    <location>
        <begin position="316"/>
        <end position="335"/>
    </location>
</feature>
<sequence length="425" mass="42263">MTTYTRVTVLAGDRKAELVVPNSQTVAALMPDLLRLLEHAPAPVALTRALGTQLDLSRTLADQDVEDGCALWLTPVDQAPAPPEVTDITDLTAQQHAARPDLWTPGWTLALVTVVAAAMAWLTGHALLADVGHTPVALTGAGVAVAATLAGRRGQRAAAIALTGAGAGVGLALGPALVSGQPALMAVAASLALAAGVVAVVSVAGLGEGGLGGGAGVGAALALGLVVPTFWGADARDAAAVVAVITALVLALAPGLAMTLSGLAGLDDRTSARDEAPRPDAARTVTSAYRALTATTVAGAALVALCGALLAGPGPWARALVLLLVLTTALRARVLPLVGQRSALVVAATTLAVVQVLSADAATQVTFALAVLAGALYWALGNPSRVLRARLNRAGDVIETIALVVLVPVLLGYLGVFADLAGAFS</sequence>